<dbReference type="AlphaFoldDB" id="A0AAN5C1I7"/>
<sequence>MSSTRNWPIFNLAKTLRMTINAARATATQIPFWRVGPPLGSLAPMTLRPERDLDGEGVLQGVYLLTGPIQGRHGGGTTVSVILDLALPGSWSGTYNWL</sequence>
<reference evidence="1" key="1">
    <citation type="submission" date="2023-04" db="EMBL/GenBank/DDBJ databases">
        <title>Aspergillus oryzae NBRC 4228.</title>
        <authorList>
            <person name="Ichikawa N."/>
            <person name="Sato H."/>
            <person name="Tonouchi N."/>
        </authorList>
    </citation>
    <scope>NUCLEOTIDE SEQUENCE</scope>
    <source>
        <strain evidence="1">NBRC 4228</strain>
    </source>
</reference>
<accession>A0AAN5C1I7</accession>
<comment type="caution">
    <text evidence="1">The sequence shown here is derived from an EMBL/GenBank/DDBJ whole genome shotgun (WGS) entry which is preliminary data.</text>
</comment>
<protein>
    <submittedName>
        <fullName evidence="1">Unnamed protein product</fullName>
    </submittedName>
</protein>
<dbReference type="EMBL" id="BSYA01000181">
    <property type="protein sequence ID" value="GMG35863.1"/>
    <property type="molecule type" value="Genomic_DNA"/>
</dbReference>
<evidence type="ECO:0000313" key="1">
    <source>
        <dbReference type="EMBL" id="GMG35863.1"/>
    </source>
</evidence>
<gene>
    <name evidence="1" type="ORF">Aory04_001100900</name>
</gene>
<organism evidence="1 2">
    <name type="scientific">Aspergillus oryzae</name>
    <name type="common">Yellow koji mold</name>
    <dbReference type="NCBI Taxonomy" id="5062"/>
    <lineage>
        <taxon>Eukaryota</taxon>
        <taxon>Fungi</taxon>
        <taxon>Dikarya</taxon>
        <taxon>Ascomycota</taxon>
        <taxon>Pezizomycotina</taxon>
        <taxon>Eurotiomycetes</taxon>
        <taxon>Eurotiomycetidae</taxon>
        <taxon>Eurotiales</taxon>
        <taxon>Aspergillaceae</taxon>
        <taxon>Aspergillus</taxon>
        <taxon>Aspergillus subgen. Circumdati</taxon>
    </lineage>
</organism>
<name>A0AAN5C1I7_ASPOZ</name>
<evidence type="ECO:0000313" key="2">
    <source>
        <dbReference type="Proteomes" id="UP001165205"/>
    </source>
</evidence>
<dbReference type="Proteomes" id="UP001165205">
    <property type="component" value="Unassembled WGS sequence"/>
</dbReference>
<proteinExistence type="predicted"/>